<comment type="caution">
    <text evidence="2">The sequence shown here is derived from an EMBL/GenBank/DDBJ whole genome shotgun (WGS) entry which is preliminary data.</text>
</comment>
<organism evidence="2 3">
    <name type="scientific">Fertoeibacter niger</name>
    <dbReference type="NCBI Taxonomy" id="2656921"/>
    <lineage>
        <taxon>Bacteria</taxon>
        <taxon>Pseudomonadati</taxon>
        <taxon>Pseudomonadota</taxon>
        <taxon>Alphaproteobacteria</taxon>
        <taxon>Rhodobacterales</taxon>
        <taxon>Paracoccaceae</taxon>
        <taxon>Fertoeibacter</taxon>
    </lineage>
</organism>
<reference evidence="2" key="1">
    <citation type="submission" date="2020-05" db="EMBL/GenBank/DDBJ databases">
        <title>Fertoebacter nigrum gen. nov., sp. nov., a new member of the family Rhodobacteraceae.</title>
        <authorList>
            <person name="Szuroczki S."/>
            <person name="Abbaszade G."/>
            <person name="Buni D."/>
            <person name="Schumann P."/>
            <person name="Toth E."/>
        </authorList>
    </citation>
    <scope>NUCLEOTIDE SEQUENCE</scope>
    <source>
        <strain evidence="2">RG-N-1a</strain>
    </source>
</reference>
<dbReference type="GO" id="GO:0016787">
    <property type="term" value="F:hydrolase activity"/>
    <property type="evidence" value="ECO:0007669"/>
    <property type="project" value="UniProtKB-KW"/>
</dbReference>
<protein>
    <submittedName>
        <fullName evidence="2">Nucleoside triphosphate hydrolase</fullName>
    </submittedName>
</protein>
<keyword evidence="3" id="KW-1185">Reference proteome</keyword>
<sequence length="206" mass="21798">MTPAALADLIRTQAGSLHETGGRFITALAGPPGAGKSTLAAALVAELGAGARVVPMDGFHYDNAVLDARGWRSRKGAPHTFDAHGFAHLVARLRAGGEVAIPVFDRAADLARAGADLVTDADRFLVIEGNYLLLDAEPWAACRAAYDLTVFIDVPVPELERRLIRRWLDHGMSDADARAWALSNDIPNARLVAAQSVAADVVISQG</sequence>
<evidence type="ECO:0000313" key="2">
    <source>
        <dbReference type="EMBL" id="NUB46779.1"/>
    </source>
</evidence>
<dbReference type="Gene3D" id="3.40.50.300">
    <property type="entry name" value="P-loop containing nucleotide triphosphate hydrolases"/>
    <property type="match status" value="1"/>
</dbReference>
<dbReference type="PANTHER" id="PTHR10285">
    <property type="entry name" value="URIDINE KINASE"/>
    <property type="match status" value="1"/>
</dbReference>
<gene>
    <name evidence="2" type="ORF">GEU84_020515</name>
</gene>
<name>A0A8X8GYU9_9RHOB</name>
<dbReference type="SUPFAM" id="SSF52540">
    <property type="entry name" value="P-loop containing nucleoside triphosphate hydrolases"/>
    <property type="match status" value="1"/>
</dbReference>
<keyword evidence="2" id="KW-0378">Hydrolase</keyword>
<dbReference type="GO" id="GO:0016301">
    <property type="term" value="F:kinase activity"/>
    <property type="evidence" value="ECO:0007669"/>
    <property type="project" value="InterPro"/>
</dbReference>
<evidence type="ECO:0000313" key="3">
    <source>
        <dbReference type="Proteomes" id="UP000484076"/>
    </source>
</evidence>
<accession>A0A8X8GYU9</accession>
<dbReference type="AlphaFoldDB" id="A0A8X8GYU9"/>
<dbReference type="InterPro" id="IPR027417">
    <property type="entry name" value="P-loop_NTPase"/>
</dbReference>
<dbReference type="InterPro" id="IPR006083">
    <property type="entry name" value="PRK/URK"/>
</dbReference>
<feature type="domain" description="Phosphoribulokinase/uridine kinase" evidence="1">
    <location>
        <begin position="26"/>
        <end position="203"/>
    </location>
</feature>
<dbReference type="GO" id="GO:0005524">
    <property type="term" value="F:ATP binding"/>
    <property type="evidence" value="ECO:0007669"/>
    <property type="project" value="InterPro"/>
</dbReference>
<dbReference type="Proteomes" id="UP000484076">
    <property type="component" value="Unassembled WGS sequence"/>
</dbReference>
<evidence type="ECO:0000259" key="1">
    <source>
        <dbReference type="Pfam" id="PF00485"/>
    </source>
</evidence>
<dbReference type="NCBIfam" id="NF006746">
    <property type="entry name" value="PRK09270.1-5"/>
    <property type="match status" value="1"/>
</dbReference>
<dbReference type="EMBL" id="WHUT02000021">
    <property type="protein sequence ID" value="NUB46779.1"/>
    <property type="molecule type" value="Genomic_DNA"/>
</dbReference>
<dbReference type="RefSeq" id="WP_174540106.1">
    <property type="nucleotide sequence ID" value="NZ_WHUT02000021.1"/>
</dbReference>
<proteinExistence type="predicted"/>
<dbReference type="Pfam" id="PF00485">
    <property type="entry name" value="PRK"/>
    <property type="match status" value="1"/>
</dbReference>